<comment type="caution">
    <text evidence="1">The sequence shown here is derived from an EMBL/GenBank/DDBJ whole genome shotgun (WGS) entry which is preliminary data.</text>
</comment>
<reference evidence="2" key="1">
    <citation type="journal article" date="2019" name="Int. J. Syst. Evol. Microbiol.">
        <title>The Global Catalogue of Microorganisms (GCM) 10K type strain sequencing project: providing services to taxonomists for standard genome sequencing and annotation.</title>
        <authorList>
            <consortium name="The Broad Institute Genomics Platform"/>
            <consortium name="The Broad Institute Genome Sequencing Center for Infectious Disease"/>
            <person name="Wu L."/>
            <person name="Ma J."/>
        </authorList>
    </citation>
    <scope>NUCLEOTIDE SEQUENCE [LARGE SCALE GENOMIC DNA]</scope>
    <source>
        <strain evidence="2">CGMCC 1.15923</strain>
    </source>
</reference>
<dbReference type="SUPFAM" id="SSF53067">
    <property type="entry name" value="Actin-like ATPase domain"/>
    <property type="match status" value="1"/>
</dbReference>
<accession>A0ABQ1IVP9</accession>
<protein>
    <recommendedName>
        <fullName evidence="3">Molecular chaperone DnaK</fullName>
    </recommendedName>
</protein>
<evidence type="ECO:0000313" key="1">
    <source>
        <dbReference type="EMBL" id="GGB53041.1"/>
    </source>
</evidence>
<dbReference type="InterPro" id="IPR043129">
    <property type="entry name" value="ATPase_NBD"/>
</dbReference>
<dbReference type="EMBL" id="BMKE01000030">
    <property type="protein sequence ID" value="GGB53041.1"/>
    <property type="molecule type" value="Genomic_DNA"/>
</dbReference>
<dbReference type="Gene3D" id="3.90.640.10">
    <property type="entry name" value="Actin, Chain A, domain 4"/>
    <property type="match status" value="1"/>
</dbReference>
<dbReference type="Proteomes" id="UP000646152">
    <property type="component" value="Unassembled WGS sequence"/>
</dbReference>
<organism evidence="1 2">
    <name type="scientific">Oceanisphaera marina</name>
    <dbReference type="NCBI Taxonomy" id="2017550"/>
    <lineage>
        <taxon>Bacteria</taxon>
        <taxon>Pseudomonadati</taxon>
        <taxon>Pseudomonadota</taxon>
        <taxon>Gammaproteobacteria</taxon>
        <taxon>Aeromonadales</taxon>
        <taxon>Aeromonadaceae</taxon>
        <taxon>Oceanisphaera</taxon>
    </lineage>
</organism>
<dbReference type="Gene3D" id="3.30.420.40">
    <property type="match status" value="2"/>
</dbReference>
<sequence>MISFESLYKAAEKQLQEQLGKSEFWHLVAAGQATTANPEILGVLQSSTGLFYTTEQLKEFMESHPFIGIWHEGEKQDLVLEKATQLLWSNSEAKETVNVSNTKPILEKIKHLDLQSWQLPEYYQLKEFAKRPYNPYRKGNAYSLTRSDSNGGSCSWLCNHGNVNTASESWIIYEDKPAYLFAIHTYFSKDDYLGTAVKLLEHNWQLKSFDGKNTLILGQVNADNLLFTISQLGFDFIPSEEDADLKPIQVARLPSIDRLPELDYRTCRLPKMEVSRLNDPERGLWELWGSENEFLRQHNLVARDPKLDVLNRAVAIDFGTSSTVVATENQHGESELLRIGVRDFYQEREPHHYENPTVLEFIDFKSFTDVWTKEAYRPELNWDWVRASHEAQASFRGNPGDTDILASILPRLKQWALRGEKHQRVRLTGRKGIEMELLPHTERNPVRGQALEVNETDPFDPVELYAWYLGMTINWRERGIFLKYYLSFPVKYPMEVKDRILASFRRGLQRSFPQTLIDHHPDVLQQFEVQDLASEPAAYAAAALPFLGLEPTDEGLPYAVFDFGGGTSDFDFGIWRWANDEEDALGYESAFEHYASSGDNFLGGENLLEHLVYATFQNNLQVLRTNKVQFVKPMDALGFPGSEPFLAPTQAAQTNAVMLAANLRPFLESDQTSLDSQFKLDLINSRDEKVTCELALDAEVLDKLLQQRIHRGLLSFLYELKKVLPQFPAGAPIQLLLAGNGSRSRHISALFENEEKIWKALCQEVFGEDVPKIQIHKPLPVDMTNPYAPTSKTGVALGLLQVVPGKNILLTNHLHQAHDGQAPFAWHVGRLRRNQLESALTPDSGYQQWHELGPIQQGVFYLYHSNSSRTAIGLKKGDPELKMQRLDLHEANEGAKLYARATAPNQIELISATGMPQPTNAASQTLILE</sequence>
<evidence type="ECO:0008006" key="3">
    <source>
        <dbReference type="Google" id="ProtNLM"/>
    </source>
</evidence>
<keyword evidence="2" id="KW-1185">Reference proteome</keyword>
<name>A0ABQ1IVP9_9GAMM</name>
<evidence type="ECO:0000313" key="2">
    <source>
        <dbReference type="Proteomes" id="UP000646152"/>
    </source>
</evidence>
<gene>
    <name evidence="1" type="ORF">GCM10011502_27770</name>
</gene>
<proteinExistence type="predicted"/>